<dbReference type="InterPro" id="IPR036047">
    <property type="entry name" value="F-box-like_dom_sf"/>
</dbReference>
<feature type="compositionally biased region" description="Polar residues" evidence="1">
    <location>
        <begin position="232"/>
        <end position="242"/>
    </location>
</feature>
<dbReference type="OrthoDB" id="6419443at2759"/>
<feature type="compositionally biased region" description="Low complexity" evidence="1">
    <location>
        <begin position="108"/>
        <end position="124"/>
    </location>
</feature>
<sequence>MSTLLHNVLASRLAAAAGGEGARVRSSDDEQALDEWEAVDSGASDDELVAVRSVPGTVPGTPFGLSRPPSPPPGAAGASSSTAAVGSAAEAMHHLTLAAAGRKRSALAVPGSSSSASGKATPSPRVKSKTDPLRAFPNVISQRIFLSLPVSALRSCSLVCKHWRRSATLNYCWYTYCQAQALDEAGTNPIPSFGSSGARWTRRESKIDWLSHMAKRKRLEARDEERAASMPGSGSATPSRTQRLAEQGVQTAAARNEERWQAEQGQEWSKADMREYYKTAGNKGGKLRGKSGKGGVKTGSMADGGLWE</sequence>
<feature type="domain" description="F-box" evidence="2">
    <location>
        <begin position="136"/>
        <end position="176"/>
    </location>
</feature>
<dbReference type="Pfam" id="PF12937">
    <property type="entry name" value="F-box-like"/>
    <property type="match status" value="1"/>
</dbReference>
<proteinExistence type="predicted"/>
<dbReference type="STRING" id="58919.A0A316ZFX8"/>
<feature type="region of interest" description="Disordered" evidence="1">
    <location>
        <begin position="279"/>
        <end position="308"/>
    </location>
</feature>
<dbReference type="SUPFAM" id="SSF81383">
    <property type="entry name" value="F-box domain"/>
    <property type="match status" value="1"/>
</dbReference>
<evidence type="ECO:0000313" key="4">
    <source>
        <dbReference type="Proteomes" id="UP000245946"/>
    </source>
</evidence>
<protein>
    <recommendedName>
        <fullName evidence="2">F-box domain-containing protein</fullName>
    </recommendedName>
</protein>
<dbReference type="EMBL" id="KZ819286">
    <property type="protein sequence ID" value="PWN99944.1"/>
    <property type="molecule type" value="Genomic_DNA"/>
</dbReference>
<evidence type="ECO:0000259" key="2">
    <source>
        <dbReference type="SMART" id="SM00256"/>
    </source>
</evidence>
<dbReference type="GeneID" id="37269183"/>
<evidence type="ECO:0000256" key="1">
    <source>
        <dbReference type="SAM" id="MobiDB-lite"/>
    </source>
</evidence>
<dbReference type="InterPro" id="IPR001810">
    <property type="entry name" value="F-box_dom"/>
</dbReference>
<dbReference type="RefSeq" id="XP_025600223.1">
    <property type="nucleotide sequence ID" value="XM_025741639.1"/>
</dbReference>
<organism evidence="3 4">
    <name type="scientific">Tilletiopsis washingtonensis</name>
    <dbReference type="NCBI Taxonomy" id="58919"/>
    <lineage>
        <taxon>Eukaryota</taxon>
        <taxon>Fungi</taxon>
        <taxon>Dikarya</taxon>
        <taxon>Basidiomycota</taxon>
        <taxon>Ustilaginomycotina</taxon>
        <taxon>Exobasidiomycetes</taxon>
        <taxon>Entylomatales</taxon>
        <taxon>Entylomatales incertae sedis</taxon>
        <taxon>Tilletiopsis</taxon>
    </lineage>
</organism>
<gene>
    <name evidence="3" type="ORF">FA09DRAFT_328092</name>
</gene>
<accession>A0A316ZFX8</accession>
<evidence type="ECO:0000313" key="3">
    <source>
        <dbReference type="EMBL" id="PWN99944.1"/>
    </source>
</evidence>
<dbReference type="AlphaFoldDB" id="A0A316ZFX8"/>
<dbReference type="Proteomes" id="UP000245946">
    <property type="component" value="Unassembled WGS sequence"/>
</dbReference>
<dbReference type="Gene3D" id="1.20.1280.50">
    <property type="match status" value="1"/>
</dbReference>
<feature type="region of interest" description="Disordered" evidence="1">
    <location>
        <begin position="54"/>
        <end position="82"/>
    </location>
</feature>
<name>A0A316ZFX8_9BASI</name>
<reference evidence="3 4" key="1">
    <citation type="journal article" date="2018" name="Mol. Biol. Evol.">
        <title>Broad Genomic Sampling Reveals a Smut Pathogenic Ancestry of the Fungal Clade Ustilaginomycotina.</title>
        <authorList>
            <person name="Kijpornyongpan T."/>
            <person name="Mondo S.J."/>
            <person name="Barry K."/>
            <person name="Sandor L."/>
            <person name="Lee J."/>
            <person name="Lipzen A."/>
            <person name="Pangilinan J."/>
            <person name="LaButti K."/>
            <person name="Hainaut M."/>
            <person name="Henrissat B."/>
            <person name="Grigoriev I.V."/>
            <person name="Spatafora J.W."/>
            <person name="Aime M.C."/>
        </authorList>
    </citation>
    <scope>NUCLEOTIDE SEQUENCE [LARGE SCALE GENOMIC DNA]</scope>
    <source>
        <strain evidence="3 4">MCA 4186</strain>
    </source>
</reference>
<dbReference type="SMART" id="SM00256">
    <property type="entry name" value="FBOX"/>
    <property type="match status" value="1"/>
</dbReference>
<feature type="region of interest" description="Disordered" evidence="1">
    <location>
        <begin position="218"/>
        <end position="242"/>
    </location>
</feature>
<keyword evidence="4" id="KW-1185">Reference proteome</keyword>
<feature type="region of interest" description="Disordered" evidence="1">
    <location>
        <begin position="108"/>
        <end position="130"/>
    </location>
</feature>